<feature type="region of interest" description="Disordered" evidence="1">
    <location>
        <begin position="1498"/>
        <end position="1540"/>
    </location>
</feature>
<feature type="region of interest" description="Disordered" evidence="1">
    <location>
        <begin position="778"/>
        <end position="801"/>
    </location>
</feature>
<evidence type="ECO:0000256" key="1">
    <source>
        <dbReference type="SAM" id="MobiDB-lite"/>
    </source>
</evidence>
<organism evidence="2 3">
    <name type="scientific">Mycena rosella</name>
    <name type="common">Pink bonnet</name>
    <name type="synonym">Agaricus rosellus</name>
    <dbReference type="NCBI Taxonomy" id="1033263"/>
    <lineage>
        <taxon>Eukaryota</taxon>
        <taxon>Fungi</taxon>
        <taxon>Dikarya</taxon>
        <taxon>Basidiomycota</taxon>
        <taxon>Agaricomycotina</taxon>
        <taxon>Agaricomycetes</taxon>
        <taxon>Agaricomycetidae</taxon>
        <taxon>Agaricales</taxon>
        <taxon>Marasmiineae</taxon>
        <taxon>Mycenaceae</taxon>
        <taxon>Mycena</taxon>
    </lineage>
</organism>
<accession>A0AAD7CU98</accession>
<feature type="compositionally biased region" description="Acidic residues" evidence="1">
    <location>
        <begin position="785"/>
        <end position="801"/>
    </location>
</feature>
<feature type="region of interest" description="Disordered" evidence="1">
    <location>
        <begin position="1"/>
        <end position="57"/>
    </location>
</feature>
<evidence type="ECO:0000313" key="2">
    <source>
        <dbReference type="EMBL" id="KAJ7663667.1"/>
    </source>
</evidence>
<feature type="compositionally biased region" description="Polar residues" evidence="1">
    <location>
        <begin position="98"/>
        <end position="110"/>
    </location>
</feature>
<keyword evidence="3" id="KW-1185">Reference proteome</keyword>
<evidence type="ECO:0000313" key="3">
    <source>
        <dbReference type="Proteomes" id="UP001221757"/>
    </source>
</evidence>
<name>A0AAD7CU98_MYCRO</name>
<gene>
    <name evidence="2" type="ORF">B0H17DRAFT_1336832</name>
</gene>
<feature type="compositionally biased region" description="Acidic residues" evidence="1">
    <location>
        <begin position="1335"/>
        <end position="1345"/>
    </location>
</feature>
<reference evidence="2" key="1">
    <citation type="submission" date="2023-03" db="EMBL/GenBank/DDBJ databases">
        <title>Massive genome expansion in bonnet fungi (Mycena s.s.) driven by repeated elements and novel gene families across ecological guilds.</title>
        <authorList>
            <consortium name="Lawrence Berkeley National Laboratory"/>
            <person name="Harder C.B."/>
            <person name="Miyauchi S."/>
            <person name="Viragh M."/>
            <person name="Kuo A."/>
            <person name="Thoen E."/>
            <person name="Andreopoulos B."/>
            <person name="Lu D."/>
            <person name="Skrede I."/>
            <person name="Drula E."/>
            <person name="Henrissat B."/>
            <person name="Morin E."/>
            <person name="Kohler A."/>
            <person name="Barry K."/>
            <person name="LaButti K."/>
            <person name="Morin E."/>
            <person name="Salamov A."/>
            <person name="Lipzen A."/>
            <person name="Mereny Z."/>
            <person name="Hegedus B."/>
            <person name="Baldrian P."/>
            <person name="Stursova M."/>
            <person name="Weitz H."/>
            <person name="Taylor A."/>
            <person name="Grigoriev I.V."/>
            <person name="Nagy L.G."/>
            <person name="Martin F."/>
            <person name="Kauserud H."/>
        </authorList>
    </citation>
    <scope>NUCLEOTIDE SEQUENCE</scope>
    <source>
        <strain evidence="2">CBHHK067</strain>
    </source>
</reference>
<dbReference type="SUPFAM" id="SSF53098">
    <property type="entry name" value="Ribonuclease H-like"/>
    <property type="match status" value="1"/>
</dbReference>
<protein>
    <recommendedName>
        <fullName evidence="4">3'-5' exonuclease domain-containing protein</fullName>
    </recommendedName>
</protein>
<evidence type="ECO:0008006" key="4">
    <source>
        <dbReference type="Google" id="ProtNLM"/>
    </source>
</evidence>
<dbReference type="EMBL" id="JARKIE010000229">
    <property type="protein sequence ID" value="KAJ7663667.1"/>
    <property type="molecule type" value="Genomic_DNA"/>
</dbReference>
<feature type="region of interest" description="Disordered" evidence="1">
    <location>
        <begin position="94"/>
        <end position="122"/>
    </location>
</feature>
<comment type="caution">
    <text evidence="2">The sequence shown here is derived from an EMBL/GenBank/DDBJ whole genome shotgun (WGS) entry which is preliminary data.</text>
</comment>
<feature type="compositionally biased region" description="Low complexity" evidence="1">
    <location>
        <begin position="1499"/>
        <end position="1516"/>
    </location>
</feature>
<sequence>MDSAAPKPTGTHGGKRARSGRKKKIPTLGNPPQNPGNSERRRPTRPAQTSSVHAAPVLVPPHSAAPFFGPYNTHQATPLGNPLSTSAHTGRPAFWSGIWNTAGPSRENPQPSQPGFDGNNANLSQISPAEFDQLAHQLKFIDENDEYADIASGDKVINDSLVDAILEASGTNPTTEPVESSSSEANMDSPYATAEAIFTNVHPTQYSHFIAPAFPAYISARGAVSKTMMWMMCNTFATRFGPSPFSEMVSEVQHRFHADGEMMYLAAVIYYGQRGRKQFSKFDDRQGYAGSPPSVGYLKGLFTDFVTAHRIYIERDISSLPLTIAKADHTFQFLKYIAGLKGEQIFNAAYNILNEFEECRGHSLTQTKSLSFVQDLWERIQEGLKNANHPPTQVLYTDSPQAERSFHESINSSLTKNVVPVTKWTDLPPLTRSFGIPVTVASNSMDIEAEANTLLEDLVNIPSSSSQFNVVALAIKTEQCNGESPRLDIIQLQTANRICVFKVSDLTSRSDMLPSLRAILTNPTIIKIGHSIRQTLQTISEALSQPEINTVLTTRTPPLLDLGKYAKLKGVLNDPSVPLTALAGVVLKKSFTTPLFLPYPWSGDTSLQQNEFLFSEIDCMWQVYISLSLRNSVGLPLQPMQAKSHGQFIALVQGCKPIAEGSIVVPHGGVLNAVMDDQAHTKEIKIWPSRSLIRISKVLVPGALHSIHGQTMEWIFTHGAHAVVTTSQLHTRNETAPLSSGSLRIFAVPAPLTPSAEDDTDFSTTYISSNTNTINFEHWNGGMNDPDEDSDDSDDDSESEDNIYSQRLVFGESSDAMQGVETDPLGSYGDENNVPEDVLMANLNNTFELLRQSEILPSRVLDDAFHFMDRLLRLLSKKHSAFKVFAHDFSEAIFIRDKSDTLAVRAVLEKNNVSWEYAKRAKGDALNRRIRRYIPERTVLLKRLEKLFSAYADIQCTVKKSRGAFFPDESKEMVVHLLDTVRKGYLSDPKGISLYYLMGKDRDGLNLYRTTRGTNSVEGGFHMAVRRIFGSLRASPELAECLMLNWIHRRNKRVGFHNRTGEKFRGHFDVWIRDYIVELAVAAGIKTSFPLPRVLSTRIVTSETIGILPISKTLAGHLNITTLPTPRITGIPHHRDTPVRTMTRLSTKQRTRTSIFSYDNEYITFKSNINHQDFRTGGKTYPPHERWKNVDFEKFARWWNAQVNFQPRTITDSNLRLYYKLPQHLEAHHKKTISWSSERSTLAAGANFAARKEFLEILNAEDNFADVLPAILLTAIPDGEPDISISSLSIPMSFDLVTGRPDESEGNVPESQLPEFDPREDRDTNAAIPYGPDEIPPDLDPDEELDVPLQSTLAPRQELVAWLTPHLRPLAALYQHCRLRTTSTSYTPSPPNRACDRLRGRAPCGARMCPSAVEPGHGRHAGEELHERRLPCPLCVLERVVVVRVEPRPRYQEITARSAVASSCPQRISVGCSTRISVGCNTKAVLPRPLAARPRSVYAPSRAAPMRSAGASARAANNDYSPARSSKSARRQGGHYGRAVARRTCREASAEHACD</sequence>
<dbReference type="GO" id="GO:0003676">
    <property type="term" value="F:nucleic acid binding"/>
    <property type="evidence" value="ECO:0007669"/>
    <property type="project" value="InterPro"/>
</dbReference>
<feature type="compositionally biased region" description="Basic residues" evidence="1">
    <location>
        <begin position="13"/>
        <end position="25"/>
    </location>
</feature>
<feature type="region of interest" description="Disordered" evidence="1">
    <location>
        <begin position="1298"/>
        <end position="1345"/>
    </location>
</feature>
<dbReference type="Proteomes" id="UP001221757">
    <property type="component" value="Unassembled WGS sequence"/>
</dbReference>
<dbReference type="InterPro" id="IPR036397">
    <property type="entry name" value="RNaseH_sf"/>
</dbReference>
<dbReference type="InterPro" id="IPR012337">
    <property type="entry name" value="RNaseH-like_sf"/>
</dbReference>
<proteinExistence type="predicted"/>
<dbReference type="Gene3D" id="3.30.420.10">
    <property type="entry name" value="Ribonuclease H-like superfamily/Ribonuclease H"/>
    <property type="match status" value="1"/>
</dbReference>